<comment type="similarity">
    <text evidence="1">Belongs to the ATP-dependent AMP-binding enzyme family.</text>
</comment>
<dbReference type="GO" id="GO:0015645">
    <property type="term" value="F:fatty acid ligase activity"/>
    <property type="evidence" value="ECO:0007669"/>
    <property type="project" value="TreeGrafter"/>
</dbReference>
<dbReference type="EMBL" id="UINC01168099">
    <property type="protein sequence ID" value="SVD70951.1"/>
    <property type="molecule type" value="Genomic_DNA"/>
</dbReference>
<accession>A0A382XKH4</accession>
<dbReference type="Gene3D" id="3.40.50.12780">
    <property type="entry name" value="N-terminal domain of ligase-like"/>
    <property type="match status" value="1"/>
</dbReference>
<dbReference type="PANTHER" id="PTHR43605:SF10">
    <property type="entry name" value="ACYL-COA SYNTHETASE MEDIUM CHAIN FAMILY MEMBER 3"/>
    <property type="match status" value="1"/>
</dbReference>
<dbReference type="PANTHER" id="PTHR43605">
    <property type="entry name" value="ACYL-COENZYME A SYNTHETASE"/>
    <property type="match status" value="1"/>
</dbReference>
<dbReference type="InterPro" id="IPR051087">
    <property type="entry name" value="Mitochondrial_ACSM"/>
</dbReference>
<proteinExistence type="inferred from homology"/>
<keyword evidence="3" id="KW-0547">Nucleotide-binding</keyword>
<evidence type="ECO:0000256" key="2">
    <source>
        <dbReference type="ARBA" id="ARBA00022598"/>
    </source>
</evidence>
<gene>
    <name evidence="6" type="ORF">METZ01_LOCUS423805</name>
</gene>
<evidence type="ECO:0000259" key="5">
    <source>
        <dbReference type="Pfam" id="PF00501"/>
    </source>
</evidence>
<evidence type="ECO:0000256" key="3">
    <source>
        <dbReference type="ARBA" id="ARBA00022741"/>
    </source>
</evidence>
<keyword evidence="2" id="KW-0436">Ligase</keyword>
<dbReference type="GO" id="GO:0006633">
    <property type="term" value="P:fatty acid biosynthetic process"/>
    <property type="evidence" value="ECO:0007669"/>
    <property type="project" value="TreeGrafter"/>
</dbReference>
<feature type="domain" description="AMP-dependent synthetase/ligase" evidence="5">
    <location>
        <begin position="36"/>
        <end position="193"/>
    </location>
</feature>
<protein>
    <recommendedName>
        <fullName evidence="5">AMP-dependent synthetase/ligase domain-containing protein</fullName>
    </recommendedName>
</protein>
<evidence type="ECO:0000256" key="1">
    <source>
        <dbReference type="ARBA" id="ARBA00006432"/>
    </source>
</evidence>
<keyword evidence="4" id="KW-0067">ATP-binding</keyword>
<feature type="non-terminal residue" evidence="6">
    <location>
        <position position="193"/>
    </location>
</feature>
<evidence type="ECO:0000313" key="6">
    <source>
        <dbReference type="EMBL" id="SVD70951.1"/>
    </source>
</evidence>
<dbReference type="GO" id="GO:0006637">
    <property type="term" value="P:acyl-CoA metabolic process"/>
    <property type="evidence" value="ECO:0007669"/>
    <property type="project" value="TreeGrafter"/>
</dbReference>
<evidence type="ECO:0000256" key="4">
    <source>
        <dbReference type="ARBA" id="ARBA00022840"/>
    </source>
</evidence>
<dbReference type="SUPFAM" id="SSF56801">
    <property type="entry name" value="Acetyl-CoA synthetase-like"/>
    <property type="match status" value="1"/>
</dbReference>
<dbReference type="GO" id="GO:0005524">
    <property type="term" value="F:ATP binding"/>
    <property type="evidence" value="ECO:0007669"/>
    <property type="project" value="UniProtKB-KW"/>
</dbReference>
<dbReference type="AlphaFoldDB" id="A0A382XKH4"/>
<dbReference type="InterPro" id="IPR042099">
    <property type="entry name" value="ANL_N_sf"/>
</dbReference>
<dbReference type="Pfam" id="PF00501">
    <property type="entry name" value="AMP-binding"/>
    <property type="match status" value="1"/>
</dbReference>
<dbReference type="GO" id="GO:0004321">
    <property type="term" value="F:fatty-acyl-CoA synthase activity"/>
    <property type="evidence" value="ECO:0007669"/>
    <property type="project" value="TreeGrafter"/>
</dbReference>
<reference evidence="6" key="1">
    <citation type="submission" date="2018-05" db="EMBL/GenBank/DDBJ databases">
        <authorList>
            <person name="Lanie J.A."/>
            <person name="Ng W.-L."/>
            <person name="Kazmierczak K.M."/>
            <person name="Andrzejewski T.M."/>
            <person name="Davidsen T.M."/>
            <person name="Wayne K.J."/>
            <person name="Tettelin H."/>
            <person name="Glass J.I."/>
            <person name="Rusch D."/>
            <person name="Podicherti R."/>
            <person name="Tsui H.-C.T."/>
            <person name="Winkler M.E."/>
        </authorList>
    </citation>
    <scope>NUCLEOTIDE SEQUENCE</scope>
</reference>
<dbReference type="InterPro" id="IPR000873">
    <property type="entry name" value="AMP-dep_synth/lig_dom"/>
</dbReference>
<sequence>MKQTYNIGDYSETYKDFKLDVPERFNWAFDVFDKWGEDPSKTAMVWVDPGGNDRNISFSEFTYRTNRLSNGLKDIGTNPGDKIFVMLPRLVEWWEIMIASVRGLFVPVPGTPLLTTSDITYRINASESSVAITDPENLGKIIEVWEACPTLKKVIVVGDTDEYIKYEDLIEGSTDIHPHPNNLSTEPLIIYFT</sequence>
<organism evidence="6">
    <name type="scientific">marine metagenome</name>
    <dbReference type="NCBI Taxonomy" id="408172"/>
    <lineage>
        <taxon>unclassified sequences</taxon>
        <taxon>metagenomes</taxon>
        <taxon>ecological metagenomes</taxon>
    </lineage>
</organism>
<name>A0A382XKH4_9ZZZZ</name>